<proteinExistence type="inferred from homology"/>
<comment type="function">
    <text evidence="11">Exoglycosidase that cleaves the single beta-linked mannose residue from the non-reducing end of beta-mannosidic oligosaccharides of various complexity and length. Prefers mannobiose over mannotriose and has no activity against polymeric mannan. Is also severely restricted by galactosyl substitutions at the +1 subsite.</text>
</comment>
<dbReference type="Gene3D" id="2.60.120.260">
    <property type="entry name" value="Galactose-binding domain-like"/>
    <property type="match status" value="1"/>
</dbReference>
<evidence type="ECO:0000313" key="16">
    <source>
        <dbReference type="Proteomes" id="UP000326289"/>
    </source>
</evidence>
<evidence type="ECO:0000313" key="15">
    <source>
        <dbReference type="EMBL" id="KAB8273509.1"/>
    </source>
</evidence>
<comment type="catalytic activity">
    <reaction evidence="1">
        <text>Hydrolysis of terminal, non-reducing beta-D-mannose residues in beta-D-mannosides.</text>
        <dbReference type="EC" id="3.2.1.25"/>
    </reaction>
</comment>
<protein>
    <recommendedName>
        <fullName evidence="9">Beta-mannosidase B</fullName>
        <ecNumber evidence="3">3.2.1.25</ecNumber>
    </recommendedName>
    <alternativeName>
        <fullName evidence="10">Mannanase B</fullName>
    </alternativeName>
</protein>
<gene>
    <name evidence="15" type="ORF">BDV30DRAFT_248922</name>
</gene>
<dbReference type="SUPFAM" id="SSF49303">
    <property type="entry name" value="beta-Galactosidase/glucuronidase domain"/>
    <property type="match status" value="2"/>
</dbReference>
<evidence type="ECO:0000256" key="4">
    <source>
        <dbReference type="ARBA" id="ARBA00022801"/>
    </source>
</evidence>
<reference evidence="15 16" key="1">
    <citation type="submission" date="2019-04" db="EMBL/GenBank/DDBJ databases">
        <title>Fungal friends and foes A comparative genomics study of 23 Aspergillus species from section Flavi.</title>
        <authorList>
            <consortium name="DOE Joint Genome Institute"/>
            <person name="Kjaerbolling I."/>
            <person name="Vesth T.C."/>
            <person name="Frisvad J.C."/>
            <person name="Nybo J.L."/>
            <person name="Theobald S."/>
            <person name="Kildgaard S."/>
            <person name="Petersen T.I."/>
            <person name="Kuo A."/>
            <person name="Sato A."/>
            <person name="Lyhne E.K."/>
            <person name="Kogle M.E."/>
            <person name="Wiebenga A."/>
            <person name="Kun R.S."/>
            <person name="Lubbers R.J."/>
            <person name="Makela M.R."/>
            <person name="Barry K."/>
            <person name="Chovatia M."/>
            <person name="Clum A."/>
            <person name="Daum C."/>
            <person name="Haridas S."/>
            <person name="He G."/>
            <person name="LaButti K."/>
            <person name="Lipzen A."/>
            <person name="Mondo S."/>
            <person name="Pangilinan J."/>
            <person name="Riley R."/>
            <person name="Salamov A."/>
            <person name="Simmons B.A."/>
            <person name="Magnuson J.K."/>
            <person name="Henrissat B."/>
            <person name="Mortensen U.H."/>
            <person name="Larsen T.O."/>
            <person name="De vries R.P."/>
            <person name="Grigoriev I.V."/>
            <person name="Machida M."/>
            <person name="Baker S.E."/>
            <person name="Andersen M.R."/>
        </authorList>
    </citation>
    <scope>NUCLEOTIDE SEQUENCE [LARGE SCALE GENOMIC DNA]</scope>
    <source>
        <strain evidence="15 16">CBS 117635</strain>
    </source>
</reference>
<dbReference type="InterPro" id="IPR036156">
    <property type="entry name" value="Beta-gal/glucu_dom_sf"/>
</dbReference>
<dbReference type="GO" id="GO:0000272">
    <property type="term" value="P:polysaccharide catabolic process"/>
    <property type="evidence" value="ECO:0007669"/>
    <property type="project" value="UniProtKB-KW"/>
</dbReference>
<dbReference type="Pfam" id="PF17786">
    <property type="entry name" value="Mannosidase_ig"/>
    <property type="match status" value="1"/>
</dbReference>
<dbReference type="UniPathway" id="UPA00280"/>
<name>A0A5N6J5J0_9EURO</name>
<dbReference type="PANTHER" id="PTHR43730:SF1">
    <property type="entry name" value="BETA-MANNOSIDASE"/>
    <property type="match status" value="1"/>
</dbReference>
<evidence type="ECO:0000256" key="7">
    <source>
        <dbReference type="ARBA" id="ARBA00023326"/>
    </source>
</evidence>
<evidence type="ECO:0000256" key="5">
    <source>
        <dbReference type="ARBA" id="ARBA00023277"/>
    </source>
</evidence>
<evidence type="ECO:0000256" key="1">
    <source>
        <dbReference type="ARBA" id="ARBA00000829"/>
    </source>
</evidence>
<evidence type="ECO:0000256" key="10">
    <source>
        <dbReference type="ARBA" id="ARBA00041614"/>
    </source>
</evidence>
<sequence>MITMSGFKSLELSQGWQFRDASDSSPEAWRNVSNVPTVVHLDLIEQGVIPDPFIGMNELQVQWVGERDWIYRVEFVPPKLDAGQRCDLLFEGLDTIATVKLNGESILKSDNMFIPHRVDITKHLMPESGSVMTLDILFESALLCGRERIKQHPEHRFITHQTEAGRSSVRKAGYHWGWDWGPILMTAGPWRPVRLETYTARVEDVWVESEVSQDLNLCRGRLKAQVSGRSGNCVHFKILLRNKVLFESEVSATGDGYAETEFVIQNPALWYPRGYGRQDLHEICVKLIDNHEVQHEVSKLTGFRSVELVQEKDQHGQSFFFRINGIDTFAGGSCWIPGDSFLPRLTPDKYRQWLGLLLEGNQNMIRIWGGGIFEPSAFYSICDELGILVWQDFMFACASYPTYPSFLSSIEEEARVNVKRLRHHPSIVIYAGSNEDYQIQEKYHLDYNFETDKDPQSWLKSTFPARYIYEYLLPKVVEEESPTTPYHPTSPWGGGKHSADPTIGDIHQWNIWHGSMLPYQNFPEVGGRFVSEFGMEAFPHRATIEQFIEDEDEMYPQSLTMDFHNKARDHERRLGTYILENFRIKSDFQAYIHLSQVVQYDAMKFAYQGWRRQWGHGRLCGGALVWQLNDCWPTTSWAVVDYYLRKKPAFYVISRALEPIAVGISRAHEEWTSGHAKPAESTRYELWAVTSHLKPICATLSLRFISIRTGADVQPEVSHEVVLVPNGTTEVASEEMSLKEVDAFVLTATLSIDGRVISRDMDWPQPYKYLSFRDRGVEVKHLPAENALSITARKPVKGLVFEEADGVWLQDNGIDIVPGYEHIIAVRGIHSSSDIPRWTYIGDDRL</sequence>
<evidence type="ECO:0000259" key="13">
    <source>
        <dbReference type="Pfam" id="PF17786"/>
    </source>
</evidence>
<evidence type="ECO:0000256" key="2">
    <source>
        <dbReference type="ARBA" id="ARBA00004740"/>
    </source>
</evidence>
<keyword evidence="7" id="KW-0624">Polysaccharide degradation</keyword>
<comment type="similarity">
    <text evidence="8">Belongs to the glycosyl hydrolase 2 family. Beta-mannosidase B subfamily.</text>
</comment>
<evidence type="ECO:0000259" key="14">
    <source>
        <dbReference type="Pfam" id="PF22666"/>
    </source>
</evidence>
<dbReference type="Proteomes" id="UP000326289">
    <property type="component" value="Unassembled WGS sequence"/>
</dbReference>
<feature type="domain" description="Mannosidase Ig/CBM-like" evidence="13">
    <location>
        <begin position="683"/>
        <end position="769"/>
    </location>
</feature>
<dbReference type="PANTHER" id="PTHR43730">
    <property type="entry name" value="BETA-MANNOSIDASE"/>
    <property type="match status" value="1"/>
</dbReference>
<evidence type="ECO:0000256" key="6">
    <source>
        <dbReference type="ARBA" id="ARBA00023295"/>
    </source>
</evidence>
<evidence type="ECO:0000256" key="3">
    <source>
        <dbReference type="ARBA" id="ARBA00012754"/>
    </source>
</evidence>
<dbReference type="Gene3D" id="2.60.40.10">
    <property type="entry name" value="Immunoglobulins"/>
    <property type="match status" value="1"/>
</dbReference>
<evidence type="ECO:0000256" key="8">
    <source>
        <dbReference type="ARBA" id="ARBA00038429"/>
    </source>
</evidence>
<dbReference type="GO" id="GO:0006516">
    <property type="term" value="P:glycoprotein catabolic process"/>
    <property type="evidence" value="ECO:0007669"/>
    <property type="project" value="TreeGrafter"/>
</dbReference>
<accession>A0A5N6J5J0</accession>
<organism evidence="15 16">
    <name type="scientific">Aspergillus minisclerotigenes</name>
    <dbReference type="NCBI Taxonomy" id="656917"/>
    <lineage>
        <taxon>Eukaryota</taxon>
        <taxon>Fungi</taxon>
        <taxon>Dikarya</taxon>
        <taxon>Ascomycota</taxon>
        <taxon>Pezizomycotina</taxon>
        <taxon>Eurotiomycetes</taxon>
        <taxon>Eurotiomycetidae</taxon>
        <taxon>Eurotiales</taxon>
        <taxon>Aspergillaceae</taxon>
        <taxon>Aspergillus</taxon>
        <taxon>Aspergillus subgen. Circumdati</taxon>
    </lineage>
</organism>
<dbReference type="Gene3D" id="3.20.20.80">
    <property type="entry name" value="Glycosidases"/>
    <property type="match status" value="1"/>
</dbReference>
<dbReference type="InterPro" id="IPR050887">
    <property type="entry name" value="Beta-mannosidase_GH2"/>
</dbReference>
<dbReference type="InterPro" id="IPR013783">
    <property type="entry name" value="Ig-like_fold"/>
</dbReference>
<dbReference type="EMBL" id="ML732795">
    <property type="protein sequence ID" value="KAB8273509.1"/>
    <property type="molecule type" value="Genomic_DNA"/>
</dbReference>
<dbReference type="InterPro" id="IPR017853">
    <property type="entry name" value="GH"/>
</dbReference>
<keyword evidence="16" id="KW-1185">Reference proteome</keyword>
<comment type="pathway">
    <text evidence="2">Glycan metabolism; N-glycan degradation.</text>
</comment>
<dbReference type="GO" id="GO:0004567">
    <property type="term" value="F:beta-mannosidase activity"/>
    <property type="evidence" value="ECO:0007669"/>
    <property type="project" value="UniProtKB-EC"/>
</dbReference>
<feature type="domain" description="Beta-mannosidase-like galactose-binding" evidence="14">
    <location>
        <begin position="16"/>
        <end position="191"/>
    </location>
</feature>
<evidence type="ECO:0000259" key="12">
    <source>
        <dbReference type="Pfam" id="PF00703"/>
    </source>
</evidence>
<keyword evidence="6" id="KW-0326">Glycosidase</keyword>
<evidence type="ECO:0000256" key="9">
    <source>
        <dbReference type="ARBA" id="ARBA00041069"/>
    </source>
</evidence>
<keyword evidence="4 15" id="KW-0378">Hydrolase</keyword>
<dbReference type="FunFam" id="2.60.120.260:FF:000118">
    <property type="entry name" value="Beta-mannosidase B"/>
    <property type="match status" value="1"/>
</dbReference>
<dbReference type="InterPro" id="IPR054593">
    <property type="entry name" value="Beta-mannosidase-like_N2"/>
</dbReference>
<dbReference type="InterPro" id="IPR006102">
    <property type="entry name" value="Ig-like_GH2"/>
</dbReference>
<dbReference type="InterPro" id="IPR041447">
    <property type="entry name" value="Mannosidase_ig"/>
</dbReference>
<dbReference type="SUPFAM" id="SSF49785">
    <property type="entry name" value="Galactose-binding domain-like"/>
    <property type="match status" value="1"/>
</dbReference>
<dbReference type="FunFam" id="3.20.20.80:FF:000050">
    <property type="entry name" value="Beta-mannosidase B"/>
    <property type="match status" value="1"/>
</dbReference>
<dbReference type="AlphaFoldDB" id="A0A5N6J5J0"/>
<feature type="domain" description="Glycoside hydrolase family 2 immunoglobulin-like beta-sandwich" evidence="12">
    <location>
        <begin position="200"/>
        <end position="304"/>
    </location>
</feature>
<evidence type="ECO:0000256" key="11">
    <source>
        <dbReference type="ARBA" id="ARBA00053325"/>
    </source>
</evidence>
<dbReference type="SUPFAM" id="SSF51445">
    <property type="entry name" value="(Trans)glycosidases"/>
    <property type="match status" value="1"/>
</dbReference>
<dbReference type="Pfam" id="PF22666">
    <property type="entry name" value="Glyco_hydro_2_N2"/>
    <property type="match status" value="1"/>
</dbReference>
<keyword evidence="5" id="KW-0119">Carbohydrate metabolism</keyword>
<dbReference type="Pfam" id="PF00703">
    <property type="entry name" value="Glyco_hydro_2"/>
    <property type="match status" value="1"/>
</dbReference>
<dbReference type="InterPro" id="IPR008979">
    <property type="entry name" value="Galactose-bd-like_sf"/>
</dbReference>
<dbReference type="EC" id="3.2.1.25" evidence="3"/>